<feature type="transmembrane region" description="Helical" evidence="1">
    <location>
        <begin position="114"/>
        <end position="142"/>
    </location>
</feature>
<evidence type="ECO:0008006" key="4">
    <source>
        <dbReference type="Google" id="ProtNLM"/>
    </source>
</evidence>
<dbReference type="EMBL" id="CP036317">
    <property type="protein sequence ID" value="QDV17489.1"/>
    <property type="molecule type" value="Genomic_DNA"/>
</dbReference>
<accession>A0A518FME3</accession>
<dbReference type="RefSeq" id="WP_145455501.1">
    <property type="nucleotide sequence ID" value="NZ_CP036317.1"/>
</dbReference>
<keyword evidence="1" id="KW-0812">Transmembrane</keyword>
<dbReference type="Proteomes" id="UP000320839">
    <property type="component" value="Chromosome"/>
</dbReference>
<keyword evidence="1" id="KW-1133">Transmembrane helix</keyword>
<gene>
    <name evidence="2" type="ORF">Pan153_21420</name>
</gene>
<sequence length="491" mass="53871">MSLNTSPPDSSNVTGDLAPWGQEDLPAPPPFTIRNLFRTIGPGAILLAGSIGGGEWLIGPTITVKYGMSILWIATVAIALQLLFNLEAIRYTLYTGEPILVGIMRLRPGSKFWAGGYIFAAVAQLGVPALAAGCASVLFATFAGRMAGDGDATALHLLTYLIIAITVGILLSGKTIERMLEYFSWVMITFIFSFLITVNLLFVPFSHWLKTLTGFFQFGSLPANLDPLLLATFAATAGSGGIGNLVITNWYRDKGFGMGAKVGSITSAFSHSEMQLSPVGKVFPITEENLTNWNSWWKYVSADQVWLWGMGCLIGMFLNVNLATAVIPEDTNMEHLAAGAFQARYMAEQLWTGFWWLALLNGFWVLMSTHLSNTDVLIRTVTDIVWVASPHLRERRKMNISRLYYFFLTIATIWGLFAVNWGHAIQLFKILGAVAGPVLAIAALQILIINTKLLPQQLKPPLWRRGALIVCAICYGSLSAAFIWDLFFSPK</sequence>
<name>A0A518FME3_9PLAN</name>
<evidence type="ECO:0000313" key="3">
    <source>
        <dbReference type="Proteomes" id="UP000320839"/>
    </source>
</evidence>
<dbReference type="AlphaFoldDB" id="A0A518FME3"/>
<feature type="transmembrane region" description="Helical" evidence="1">
    <location>
        <begin position="228"/>
        <end position="251"/>
    </location>
</feature>
<feature type="transmembrane region" description="Helical" evidence="1">
    <location>
        <begin position="154"/>
        <end position="173"/>
    </location>
</feature>
<feature type="transmembrane region" description="Helical" evidence="1">
    <location>
        <begin position="353"/>
        <end position="371"/>
    </location>
</feature>
<feature type="transmembrane region" description="Helical" evidence="1">
    <location>
        <begin position="430"/>
        <end position="450"/>
    </location>
</feature>
<feature type="transmembrane region" description="Helical" evidence="1">
    <location>
        <begin position="462"/>
        <end position="484"/>
    </location>
</feature>
<feature type="transmembrane region" description="Helical" evidence="1">
    <location>
        <begin position="70"/>
        <end position="93"/>
    </location>
</feature>
<evidence type="ECO:0000313" key="2">
    <source>
        <dbReference type="EMBL" id="QDV17489.1"/>
    </source>
</evidence>
<feature type="transmembrane region" description="Helical" evidence="1">
    <location>
        <begin position="305"/>
        <end position="327"/>
    </location>
</feature>
<organism evidence="2 3">
    <name type="scientific">Gimesia panareensis</name>
    <dbReference type="NCBI Taxonomy" id="2527978"/>
    <lineage>
        <taxon>Bacteria</taxon>
        <taxon>Pseudomonadati</taxon>
        <taxon>Planctomycetota</taxon>
        <taxon>Planctomycetia</taxon>
        <taxon>Planctomycetales</taxon>
        <taxon>Planctomycetaceae</taxon>
        <taxon>Gimesia</taxon>
    </lineage>
</organism>
<protein>
    <recommendedName>
        <fullName evidence="4">Natural resistance-associated macrophage protein</fullName>
    </recommendedName>
</protein>
<dbReference type="OrthoDB" id="3496044at2"/>
<dbReference type="NCBIfam" id="NF037982">
    <property type="entry name" value="Nramp_1"/>
    <property type="match status" value="1"/>
</dbReference>
<evidence type="ECO:0000256" key="1">
    <source>
        <dbReference type="SAM" id="Phobius"/>
    </source>
</evidence>
<feature type="transmembrane region" description="Helical" evidence="1">
    <location>
        <begin position="403"/>
        <end position="424"/>
    </location>
</feature>
<reference evidence="2 3" key="1">
    <citation type="submission" date="2019-02" db="EMBL/GenBank/DDBJ databases">
        <title>Deep-cultivation of Planctomycetes and their phenomic and genomic characterization uncovers novel biology.</title>
        <authorList>
            <person name="Wiegand S."/>
            <person name="Jogler M."/>
            <person name="Boedeker C."/>
            <person name="Pinto D."/>
            <person name="Vollmers J."/>
            <person name="Rivas-Marin E."/>
            <person name="Kohn T."/>
            <person name="Peeters S.H."/>
            <person name="Heuer A."/>
            <person name="Rast P."/>
            <person name="Oberbeckmann S."/>
            <person name="Bunk B."/>
            <person name="Jeske O."/>
            <person name="Meyerdierks A."/>
            <person name="Storesund J.E."/>
            <person name="Kallscheuer N."/>
            <person name="Luecker S."/>
            <person name="Lage O.M."/>
            <person name="Pohl T."/>
            <person name="Merkel B.J."/>
            <person name="Hornburger P."/>
            <person name="Mueller R.-W."/>
            <person name="Bruemmer F."/>
            <person name="Labrenz M."/>
            <person name="Spormann A.M."/>
            <person name="Op den Camp H."/>
            <person name="Overmann J."/>
            <person name="Amann R."/>
            <person name="Jetten M.S.M."/>
            <person name="Mascher T."/>
            <person name="Medema M.H."/>
            <person name="Devos D.P."/>
            <person name="Kaster A.-K."/>
            <person name="Ovreas L."/>
            <person name="Rohde M."/>
            <person name="Galperin M.Y."/>
            <person name="Jogler C."/>
        </authorList>
    </citation>
    <scope>NUCLEOTIDE SEQUENCE [LARGE SCALE GENOMIC DNA]</scope>
    <source>
        <strain evidence="2 3">Pan153</strain>
    </source>
</reference>
<keyword evidence="1" id="KW-0472">Membrane</keyword>
<proteinExistence type="predicted"/>
<feature type="transmembrane region" description="Helical" evidence="1">
    <location>
        <begin position="185"/>
        <end position="208"/>
    </location>
</feature>